<proteinExistence type="predicted"/>
<protein>
    <submittedName>
        <fullName evidence="2">PucR C-terminal helix-turn-helix domain-containing protein</fullName>
    </submittedName>
</protein>
<sequence length="172" mass="17143">MLVPLAHAGDLRPAGALTAAALAALPAGSTAGVSAAGHGTGALAQQWQQARASARVAAAVPRLSPVAHWGELGAWRTAALLPGPDPAVVPLLAEPLLAGTAEVWLDCAGSASRAAAALGVHRQTLYSRLARIAALTGPDPADGEHRLLLHASLEAARLGGDAPVPRTGGRGR</sequence>
<dbReference type="InterPro" id="IPR051448">
    <property type="entry name" value="CdaR-like_regulators"/>
</dbReference>
<dbReference type="PANTHER" id="PTHR33744:SF17">
    <property type="entry name" value="CONSERVED PROTEIN"/>
    <property type="match status" value="1"/>
</dbReference>
<dbReference type="InterPro" id="IPR025736">
    <property type="entry name" value="PucR_C-HTH_dom"/>
</dbReference>
<gene>
    <name evidence="2" type="ORF">SAMN06893096_103333</name>
</gene>
<organism evidence="2 3">
    <name type="scientific">Geodermatophilus pulveris</name>
    <dbReference type="NCBI Taxonomy" id="1564159"/>
    <lineage>
        <taxon>Bacteria</taxon>
        <taxon>Bacillati</taxon>
        <taxon>Actinomycetota</taxon>
        <taxon>Actinomycetes</taxon>
        <taxon>Geodermatophilales</taxon>
        <taxon>Geodermatophilaceae</taxon>
        <taxon>Geodermatophilus</taxon>
    </lineage>
</organism>
<dbReference type="AlphaFoldDB" id="A0A239DTG9"/>
<dbReference type="Proteomes" id="UP000198373">
    <property type="component" value="Unassembled WGS sequence"/>
</dbReference>
<feature type="domain" description="PucR C-terminal helix-turn-helix" evidence="1">
    <location>
        <begin position="97"/>
        <end position="155"/>
    </location>
</feature>
<reference evidence="3" key="1">
    <citation type="submission" date="2017-06" db="EMBL/GenBank/DDBJ databases">
        <authorList>
            <person name="Varghese N."/>
            <person name="Submissions S."/>
        </authorList>
    </citation>
    <scope>NUCLEOTIDE SEQUENCE [LARGE SCALE GENOMIC DNA]</scope>
    <source>
        <strain evidence="3">DSM 46839</strain>
    </source>
</reference>
<evidence type="ECO:0000313" key="2">
    <source>
        <dbReference type="EMBL" id="SNS35012.1"/>
    </source>
</evidence>
<name>A0A239DTG9_9ACTN</name>
<dbReference type="Gene3D" id="1.10.10.2840">
    <property type="entry name" value="PucR C-terminal helix-turn-helix domain"/>
    <property type="match status" value="1"/>
</dbReference>
<evidence type="ECO:0000259" key="1">
    <source>
        <dbReference type="Pfam" id="PF13556"/>
    </source>
</evidence>
<dbReference type="InterPro" id="IPR042070">
    <property type="entry name" value="PucR_C-HTH_sf"/>
</dbReference>
<dbReference type="EMBL" id="FZOO01000003">
    <property type="protein sequence ID" value="SNS35012.1"/>
    <property type="molecule type" value="Genomic_DNA"/>
</dbReference>
<evidence type="ECO:0000313" key="3">
    <source>
        <dbReference type="Proteomes" id="UP000198373"/>
    </source>
</evidence>
<dbReference type="PANTHER" id="PTHR33744">
    <property type="entry name" value="CARBOHYDRATE DIACID REGULATOR"/>
    <property type="match status" value="1"/>
</dbReference>
<dbReference type="Pfam" id="PF13556">
    <property type="entry name" value="HTH_30"/>
    <property type="match status" value="1"/>
</dbReference>
<keyword evidence="3" id="KW-1185">Reference proteome</keyword>
<accession>A0A239DTG9</accession>